<evidence type="ECO:0000256" key="2">
    <source>
        <dbReference type="ARBA" id="ARBA00006579"/>
    </source>
</evidence>
<dbReference type="GO" id="GO:0005634">
    <property type="term" value="C:nucleus"/>
    <property type="evidence" value="ECO:0007669"/>
    <property type="project" value="TreeGrafter"/>
</dbReference>
<dbReference type="EMBL" id="JANBPY010001122">
    <property type="protein sequence ID" value="KAJ1961519.1"/>
    <property type="molecule type" value="Genomic_DNA"/>
</dbReference>
<dbReference type="GO" id="GO:0006508">
    <property type="term" value="P:proteolysis"/>
    <property type="evidence" value="ECO:0007669"/>
    <property type="project" value="UniProtKB-KW"/>
</dbReference>
<dbReference type="InterPro" id="IPR042467">
    <property type="entry name" value="Peptidase_C65_otubain_sub2"/>
</dbReference>
<organism evidence="9 10">
    <name type="scientific">Dispira parvispora</name>
    <dbReference type="NCBI Taxonomy" id="1520584"/>
    <lineage>
        <taxon>Eukaryota</taxon>
        <taxon>Fungi</taxon>
        <taxon>Fungi incertae sedis</taxon>
        <taxon>Zoopagomycota</taxon>
        <taxon>Kickxellomycotina</taxon>
        <taxon>Dimargaritomycetes</taxon>
        <taxon>Dimargaritales</taxon>
        <taxon>Dimargaritaceae</taxon>
        <taxon>Dispira</taxon>
    </lineage>
</organism>
<dbReference type="CDD" id="cd22749">
    <property type="entry name" value="Otubain_C65"/>
    <property type="match status" value="1"/>
</dbReference>
<comment type="similarity">
    <text evidence="2">Belongs to the peptidase C65 family.</text>
</comment>
<evidence type="ECO:0000313" key="10">
    <source>
        <dbReference type="Proteomes" id="UP001150925"/>
    </source>
</evidence>
<evidence type="ECO:0000256" key="5">
    <source>
        <dbReference type="ARBA" id="ARBA00022786"/>
    </source>
</evidence>
<comment type="catalytic activity">
    <reaction evidence="1">
        <text>Thiol-dependent hydrolysis of ester, thioester, amide, peptide and isopeptide bonds formed by the C-terminal Gly of ubiquitin (a 76-residue protein attached to proteins as an intracellular targeting signal).</text>
        <dbReference type="EC" id="3.4.19.12"/>
    </reaction>
</comment>
<dbReference type="GO" id="GO:0043130">
    <property type="term" value="F:ubiquitin binding"/>
    <property type="evidence" value="ECO:0007669"/>
    <property type="project" value="TreeGrafter"/>
</dbReference>
<evidence type="ECO:0000313" key="9">
    <source>
        <dbReference type="EMBL" id="KAJ1961519.1"/>
    </source>
</evidence>
<feature type="domain" description="OTU" evidence="8">
    <location>
        <begin position="66"/>
        <end position="273"/>
    </location>
</feature>
<dbReference type="InterPro" id="IPR042468">
    <property type="entry name" value="Peptidase_C65_otubain_sub1"/>
</dbReference>
<sequence length="273" mass="31275">MADGSFPPSEPTDEQILHYEQEVKESHANQRPLVGEREALVELALEYQPDSPFRTQLEYLQTTTFGSVRRTRGDGNCFFRAFAFAWYEAVYTDAKRVRQALTALERCTTWLRDSGFDTLVYEDFLETCVNCLNTLYENSQELSPEDAQSLLENTFRNPEESNAIVVFLRFITSAYLQQHADDYVPFMEHDMDLKTFCVGFVEAMGVESDQIHIMALTRALQVDLRVAYVDGSAAQPQPVIHQFPSPDEHLSDEESTAISLLYRPGHYDILYPL</sequence>
<evidence type="ECO:0000256" key="3">
    <source>
        <dbReference type="ARBA" id="ARBA00012759"/>
    </source>
</evidence>
<comment type="caution">
    <text evidence="9">The sequence shown here is derived from an EMBL/GenBank/DDBJ whole genome shotgun (WGS) entry which is preliminary data.</text>
</comment>
<evidence type="ECO:0000256" key="6">
    <source>
        <dbReference type="ARBA" id="ARBA00022801"/>
    </source>
</evidence>
<dbReference type="Gene3D" id="3.30.200.60">
    <property type="entry name" value="Peptidase C65 Otubain, subdomain 1"/>
    <property type="match status" value="1"/>
</dbReference>
<dbReference type="PANTHER" id="PTHR12931">
    <property type="entry name" value="UBIQUITIN THIOLESTERASE PROTEIN OTUB"/>
    <property type="match status" value="1"/>
</dbReference>
<dbReference type="Pfam" id="PF10275">
    <property type="entry name" value="Peptidase_C65"/>
    <property type="match status" value="1"/>
</dbReference>
<dbReference type="AlphaFoldDB" id="A0A9W8AN26"/>
<evidence type="ECO:0000256" key="7">
    <source>
        <dbReference type="ARBA" id="ARBA00022807"/>
    </source>
</evidence>
<proteinExistence type="inferred from homology"/>
<protein>
    <recommendedName>
        <fullName evidence="3">ubiquitinyl hydrolase 1</fullName>
        <ecNumber evidence="3">3.4.19.12</ecNumber>
    </recommendedName>
</protein>
<dbReference type="OrthoDB" id="18915at2759"/>
<gene>
    <name evidence="9" type="ORF">IWQ62_003837</name>
</gene>
<dbReference type="GO" id="GO:0004843">
    <property type="term" value="F:cysteine-type deubiquitinase activity"/>
    <property type="evidence" value="ECO:0007669"/>
    <property type="project" value="UniProtKB-EC"/>
</dbReference>
<keyword evidence="5" id="KW-0833">Ubl conjugation pathway</keyword>
<dbReference type="PROSITE" id="PS50802">
    <property type="entry name" value="OTU"/>
    <property type="match status" value="1"/>
</dbReference>
<evidence type="ECO:0000256" key="1">
    <source>
        <dbReference type="ARBA" id="ARBA00000707"/>
    </source>
</evidence>
<evidence type="ECO:0000256" key="4">
    <source>
        <dbReference type="ARBA" id="ARBA00022670"/>
    </source>
</evidence>
<dbReference type="FunFam" id="1.20.1300.20:FF:000001">
    <property type="entry name" value="Ubiquitin thioesterase OTUB1"/>
    <property type="match status" value="1"/>
</dbReference>
<dbReference type="Proteomes" id="UP001150925">
    <property type="component" value="Unassembled WGS sequence"/>
</dbReference>
<reference evidence="9" key="1">
    <citation type="submission" date="2022-07" db="EMBL/GenBank/DDBJ databases">
        <title>Phylogenomic reconstructions and comparative analyses of Kickxellomycotina fungi.</title>
        <authorList>
            <person name="Reynolds N.K."/>
            <person name="Stajich J.E."/>
            <person name="Barry K."/>
            <person name="Grigoriev I.V."/>
            <person name="Crous P."/>
            <person name="Smith M.E."/>
        </authorList>
    </citation>
    <scope>NUCLEOTIDE SEQUENCE</scope>
    <source>
        <strain evidence="9">RSA 1196</strain>
    </source>
</reference>
<dbReference type="InterPro" id="IPR003323">
    <property type="entry name" value="OTU_dom"/>
</dbReference>
<dbReference type="Gene3D" id="1.20.1300.20">
    <property type="entry name" value="Peptidase C65 Otubain, subdomain 2"/>
    <property type="match status" value="1"/>
</dbReference>
<dbReference type="SUPFAM" id="SSF54001">
    <property type="entry name" value="Cysteine proteinases"/>
    <property type="match status" value="1"/>
</dbReference>
<accession>A0A9W8AN26</accession>
<keyword evidence="10" id="KW-1185">Reference proteome</keyword>
<dbReference type="EC" id="3.4.19.12" evidence="3"/>
<dbReference type="GO" id="GO:0071108">
    <property type="term" value="P:protein K48-linked deubiquitination"/>
    <property type="evidence" value="ECO:0007669"/>
    <property type="project" value="TreeGrafter"/>
</dbReference>
<dbReference type="InterPro" id="IPR038765">
    <property type="entry name" value="Papain-like_cys_pep_sf"/>
</dbReference>
<keyword evidence="7" id="KW-0788">Thiol protease</keyword>
<keyword evidence="6" id="KW-0378">Hydrolase</keyword>
<name>A0A9W8AN26_9FUNG</name>
<dbReference type="InterPro" id="IPR019400">
    <property type="entry name" value="Peptidase_C65_otubain"/>
</dbReference>
<dbReference type="PANTHER" id="PTHR12931:SF15">
    <property type="entry name" value="UBIQUITIN THIOESTERASE OTUBAIN-LIKE"/>
    <property type="match status" value="1"/>
</dbReference>
<keyword evidence="4" id="KW-0645">Protease</keyword>
<evidence type="ECO:0000259" key="8">
    <source>
        <dbReference type="PROSITE" id="PS50802"/>
    </source>
</evidence>